<dbReference type="PRINTS" id="PR00959">
    <property type="entry name" value="MEVGALKINASE"/>
</dbReference>
<feature type="domain" description="GHMP kinase N-terminal" evidence="7">
    <location>
        <begin position="77"/>
        <end position="171"/>
    </location>
</feature>
<organism evidence="9 10">
    <name type="scientific">Ligilactobacillus agilis DSM 20509</name>
    <dbReference type="NCBI Taxonomy" id="1423718"/>
    <lineage>
        <taxon>Bacteria</taxon>
        <taxon>Bacillati</taxon>
        <taxon>Bacillota</taxon>
        <taxon>Bacilli</taxon>
        <taxon>Lactobacillales</taxon>
        <taxon>Lactobacillaceae</taxon>
        <taxon>Ligilactobacillus</taxon>
    </lineage>
</organism>
<accession>A0A0R2A712</accession>
<dbReference type="Pfam" id="PF08544">
    <property type="entry name" value="GHMP_kinases_C"/>
    <property type="match status" value="1"/>
</dbReference>
<keyword evidence="10" id="KW-1185">Reference proteome</keyword>
<feature type="domain" description="GHMP kinase C-terminal" evidence="8">
    <location>
        <begin position="279"/>
        <end position="344"/>
    </location>
</feature>
<evidence type="ECO:0000256" key="3">
    <source>
        <dbReference type="ARBA" id="ARBA00022679"/>
    </source>
</evidence>
<name>A0A0R2A712_9LACO</name>
<dbReference type="EC" id="2.7.4.2" evidence="2"/>
<evidence type="ECO:0000256" key="5">
    <source>
        <dbReference type="ARBA" id="ARBA00022777"/>
    </source>
</evidence>
<sequence length="355" mass="38666">MIKVKAPGKLYIAGEYAVVENGYPAVLVALDQFVYVSIEKSASLGSIVSKQYEENSIYWRREGQELVFDNRDNPFHYILAAIKLTEEYARSLGKVLDCYHLKIDSQLDSPDGKKYGLGSSAAVTVATVKALCAYYDLKPTKEILFKLAAIAHFEVQGNGSLGDVAASVYGGWLAYHSLNRDWLILARQKYSLKQLLAMDWPDLSIEELTPPKDLTLLIGWTGSPASTSHLVDAVGLSKAEKQAKYQEFLKASKSCLTNMIAGFKTNSPAEILTQVKVNRDLLVKLASFSGLNIETPLLKTLIETATDLGGAAKTSGAGGGDCGIALLTDTNQVSTLINRWQAAGIEPLAFNVYKE</sequence>
<evidence type="ECO:0000313" key="9">
    <source>
        <dbReference type="EMBL" id="KRM63112.1"/>
    </source>
</evidence>
<dbReference type="InterPro" id="IPR006204">
    <property type="entry name" value="GHMP_kinase_N_dom"/>
</dbReference>
<dbReference type="PATRIC" id="fig|1423718.3.peg.982"/>
<evidence type="ECO:0000256" key="4">
    <source>
        <dbReference type="ARBA" id="ARBA00022741"/>
    </source>
</evidence>
<dbReference type="Gene3D" id="3.30.230.10">
    <property type="match status" value="1"/>
</dbReference>
<evidence type="ECO:0000256" key="6">
    <source>
        <dbReference type="ARBA" id="ARBA00022840"/>
    </source>
</evidence>
<gene>
    <name evidence="9" type="ORF">FC14_GL000934</name>
</gene>
<keyword evidence="3" id="KW-0808">Transferase</keyword>
<reference evidence="9 10" key="1">
    <citation type="journal article" date="2015" name="Genome Announc.">
        <title>Expanding the biotechnology potential of lactobacilli through comparative genomics of 213 strains and associated genera.</title>
        <authorList>
            <person name="Sun Z."/>
            <person name="Harris H.M."/>
            <person name="McCann A."/>
            <person name="Guo C."/>
            <person name="Argimon S."/>
            <person name="Zhang W."/>
            <person name="Yang X."/>
            <person name="Jeffery I.B."/>
            <person name="Cooney J.C."/>
            <person name="Kagawa T.F."/>
            <person name="Liu W."/>
            <person name="Song Y."/>
            <person name="Salvetti E."/>
            <person name="Wrobel A."/>
            <person name="Rasinkangas P."/>
            <person name="Parkhill J."/>
            <person name="Rea M.C."/>
            <person name="O'Sullivan O."/>
            <person name="Ritari J."/>
            <person name="Douillard F.P."/>
            <person name="Paul Ross R."/>
            <person name="Yang R."/>
            <person name="Briner A.E."/>
            <person name="Felis G.E."/>
            <person name="de Vos W.M."/>
            <person name="Barrangou R."/>
            <person name="Klaenhammer T.R."/>
            <person name="Caufield P.W."/>
            <person name="Cui Y."/>
            <person name="Zhang H."/>
            <person name="O'Toole P.W."/>
        </authorList>
    </citation>
    <scope>NUCLEOTIDE SEQUENCE [LARGE SCALE GENOMIC DNA]</scope>
    <source>
        <strain evidence="9 10">DSM 20509</strain>
    </source>
</reference>
<evidence type="ECO:0000259" key="8">
    <source>
        <dbReference type="Pfam" id="PF08544"/>
    </source>
</evidence>
<dbReference type="RefSeq" id="WP_056977495.1">
    <property type="nucleotide sequence ID" value="NZ_AYYP01000070.1"/>
</dbReference>
<dbReference type="InterPro" id="IPR036554">
    <property type="entry name" value="GHMP_kinase_C_sf"/>
</dbReference>
<dbReference type="PANTHER" id="PTHR31814:SF2">
    <property type="entry name" value="PHOSPHOMEVALONATE KINASE"/>
    <property type="match status" value="1"/>
</dbReference>
<evidence type="ECO:0000256" key="1">
    <source>
        <dbReference type="ARBA" id="ARBA00005017"/>
    </source>
</evidence>
<dbReference type="OrthoDB" id="1522677at2"/>
<dbReference type="EMBL" id="AYYP01000070">
    <property type="protein sequence ID" value="KRM63112.1"/>
    <property type="molecule type" value="Genomic_DNA"/>
</dbReference>
<dbReference type="InterPro" id="IPR035102">
    <property type="entry name" value="Phosphomevalonate_kinase"/>
</dbReference>
<dbReference type="NCBIfam" id="TIGR01220">
    <property type="entry name" value="Pmev_kin_Gr_pos"/>
    <property type="match status" value="1"/>
</dbReference>
<dbReference type="AlphaFoldDB" id="A0A0R2A712"/>
<dbReference type="SUPFAM" id="SSF54211">
    <property type="entry name" value="Ribosomal protein S5 domain 2-like"/>
    <property type="match status" value="1"/>
</dbReference>
<evidence type="ECO:0000259" key="7">
    <source>
        <dbReference type="Pfam" id="PF00288"/>
    </source>
</evidence>
<dbReference type="InterPro" id="IPR005917">
    <property type="entry name" value="Pmev_kinase_bact"/>
</dbReference>
<comment type="pathway">
    <text evidence="1">Isoprenoid biosynthesis; isopentenyl diphosphate biosynthesis via mevalonate pathway; isopentenyl diphosphate from (R)-mevalonate: step 2/3.</text>
</comment>
<proteinExistence type="predicted"/>
<dbReference type="GO" id="GO:0019287">
    <property type="term" value="P:isopentenyl diphosphate biosynthetic process, mevalonate pathway"/>
    <property type="evidence" value="ECO:0007669"/>
    <property type="project" value="UniProtKB-UniPathway"/>
</dbReference>
<keyword evidence="5 9" id="KW-0418">Kinase</keyword>
<dbReference type="SUPFAM" id="SSF55060">
    <property type="entry name" value="GHMP Kinase, C-terminal domain"/>
    <property type="match status" value="1"/>
</dbReference>
<protein>
    <recommendedName>
        <fullName evidence="2">phosphomevalonate kinase</fullName>
        <ecNumber evidence="2">2.7.4.2</ecNumber>
    </recommendedName>
</protein>
<keyword evidence="6" id="KW-0067">ATP-binding</keyword>
<dbReference type="Proteomes" id="UP000051008">
    <property type="component" value="Unassembled WGS sequence"/>
</dbReference>
<dbReference type="GO" id="GO:0004631">
    <property type="term" value="F:phosphomevalonate kinase activity"/>
    <property type="evidence" value="ECO:0007669"/>
    <property type="project" value="UniProtKB-EC"/>
</dbReference>
<dbReference type="PANTHER" id="PTHR31814">
    <property type="match status" value="1"/>
</dbReference>
<evidence type="ECO:0000313" key="10">
    <source>
        <dbReference type="Proteomes" id="UP000051008"/>
    </source>
</evidence>
<dbReference type="GO" id="GO:0005524">
    <property type="term" value="F:ATP binding"/>
    <property type="evidence" value="ECO:0007669"/>
    <property type="project" value="UniProtKB-KW"/>
</dbReference>
<comment type="caution">
    <text evidence="9">The sequence shown here is derived from an EMBL/GenBank/DDBJ whole genome shotgun (WGS) entry which is preliminary data.</text>
</comment>
<dbReference type="InterPro" id="IPR014721">
    <property type="entry name" value="Ribsml_uS5_D2-typ_fold_subgr"/>
</dbReference>
<evidence type="ECO:0000256" key="2">
    <source>
        <dbReference type="ARBA" id="ARBA00012958"/>
    </source>
</evidence>
<keyword evidence="4" id="KW-0547">Nucleotide-binding</keyword>
<dbReference type="UniPathway" id="UPA00057">
    <property type="reaction ID" value="UER00099"/>
</dbReference>
<dbReference type="InterPro" id="IPR013750">
    <property type="entry name" value="GHMP_kinase_C_dom"/>
</dbReference>
<dbReference type="Gene3D" id="3.30.70.890">
    <property type="entry name" value="GHMP kinase, C-terminal domain"/>
    <property type="match status" value="1"/>
</dbReference>
<dbReference type="Pfam" id="PF00288">
    <property type="entry name" value="GHMP_kinases_N"/>
    <property type="match status" value="1"/>
</dbReference>
<dbReference type="InterPro" id="IPR020568">
    <property type="entry name" value="Ribosomal_Su5_D2-typ_SF"/>
</dbReference>